<dbReference type="GO" id="GO:0046872">
    <property type="term" value="F:metal ion binding"/>
    <property type="evidence" value="ECO:0007669"/>
    <property type="project" value="UniProtKB-KW"/>
</dbReference>
<dbReference type="CDD" id="cd06262">
    <property type="entry name" value="metallo-hydrolase-like_MBL-fold"/>
    <property type="match status" value="1"/>
</dbReference>
<dbReference type="InterPro" id="IPR001279">
    <property type="entry name" value="Metallo-B-lactamas"/>
</dbReference>
<keyword evidence="3" id="KW-0378">Hydrolase</keyword>
<evidence type="ECO:0000256" key="4">
    <source>
        <dbReference type="ARBA" id="ARBA00022833"/>
    </source>
</evidence>
<evidence type="ECO:0000256" key="2">
    <source>
        <dbReference type="ARBA" id="ARBA00022723"/>
    </source>
</evidence>
<keyword evidence="4" id="KW-0862">Zinc</keyword>
<dbReference type="SMART" id="SM00849">
    <property type="entry name" value="Lactamase_B"/>
    <property type="match status" value="1"/>
</dbReference>
<feature type="domain" description="Metallo-beta-lactamase" evidence="5">
    <location>
        <begin position="12"/>
        <end position="189"/>
    </location>
</feature>
<organism evidence="6 7">
    <name type="scientific">Acetobacterium bakii</name>
    <dbReference type="NCBI Taxonomy" id="52689"/>
    <lineage>
        <taxon>Bacteria</taxon>
        <taxon>Bacillati</taxon>
        <taxon>Bacillota</taxon>
        <taxon>Clostridia</taxon>
        <taxon>Eubacteriales</taxon>
        <taxon>Eubacteriaceae</taxon>
        <taxon>Acetobacterium</taxon>
    </lineage>
</organism>
<dbReference type="PANTHER" id="PTHR46233">
    <property type="entry name" value="HYDROXYACYLGLUTATHIONE HYDROLASE GLOC"/>
    <property type="match status" value="1"/>
</dbReference>
<dbReference type="PANTHER" id="PTHR46233:SF3">
    <property type="entry name" value="HYDROXYACYLGLUTATHIONE HYDROLASE GLOC"/>
    <property type="match status" value="1"/>
</dbReference>
<dbReference type="OrthoDB" id="9802248at2"/>
<protein>
    <submittedName>
        <fullName evidence="6">Beta-lactamase</fullName>
    </submittedName>
</protein>
<keyword evidence="2" id="KW-0479">Metal-binding</keyword>
<reference evidence="7" key="1">
    <citation type="submission" date="2015-07" db="EMBL/GenBank/DDBJ databases">
        <title>Draft genome sequence of Acetobacterium bakii DSM 8293, a potential psychrophilic chemical producer through syngas fermentation.</title>
        <authorList>
            <person name="Song Y."/>
            <person name="Hwang S."/>
            <person name="Cho B.-K."/>
        </authorList>
    </citation>
    <scope>NUCLEOTIDE SEQUENCE [LARGE SCALE GENOMIC DNA]</scope>
    <source>
        <strain evidence="7">DSM 8239</strain>
    </source>
</reference>
<dbReference type="SUPFAM" id="SSF56281">
    <property type="entry name" value="Metallo-hydrolase/oxidoreductase"/>
    <property type="match status" value="1"/>
</dbReference>
<evidence type="ECO:0000256" key="3">
    <source>
        <dbReference type="ARBA" id="ARBA00022801"/>
    </source>
</evidence>
<evidence type="ECO:0000259" key="5">
    <source>
        <dbReference type="SMART" id="SM00849"/>
    </source>
</evidence>
<gene>
    <name evidence="6" type="ORF">AKG39_08375</name>
</gene>
<dbReference type="Pfam" id="PF00753">
    <property type="entry name" value="Lactamase_B"/>
    <property type="match status" value="1"/>
</dbReference>
<dbReference type="STRING" id="52689.AKG39_08375"/>
<dbReference type="InterPro" id="IPR051453">
    <property type="entry name" value="MBL_Glyoxalase_II"/>
</dbReference>
<dbReference type="GO" id="GO:0016787">
    <property type="term" value="F:hydrolase activity"/>
    <property type="evidence" value="ECO:0007669"/>
    <property type="project" value="UniProtKB-KW"/>
</dbReference>
<dbReference type="EMBL" id="LGYO01000019">
    <property type="protein sequence ID" value="KNZ42169.1"/>
    <property type="molecule type" value="Genomic_DNA"/>
</dbReference>
<dbReference type="AlphaFoldDB" id="A0A0L6U0Y1"/>
<dbReference type="RefSeq" id="WP_050739930.1">
    <property type="nucleotide sequence ID" value="NZ_LGYO01000019.1"/>
</dbReference>
<comment type="cofactor">
    <cofactor evidence="1">
        <name>Zn(2+)</name>
        <dbReference type="ChEBI" id="CHEBI:29105"/>
    </cofactor>
</comment>
<dbReference type="InterPro" id="IPR036866">
    <property type="entry name" value="RibonucZ/Hydroxyglut_hydro"/>
</dbReference>
<accession>A0A0L6U0Y1</accession>
<dbReference type="Gene3D" id="3.60.15.10">
    <property type="entry name" value="Ribonuclease Z/Hydroxyacylglutathione hydrolase-like"/>
    <property type="match status" value="1"/>
</dbReference>
<dbReference type="Proteomes" id="UP000036873">
    <property type="component" value="Unassembled WGS sequence"/>
</dbReference>
<keyword evidence="7" id="KW-1185">Reference proteome</keyword>
<name>A0A0L6U0Y1_9FIRM</name>
<evidence type="ECO:0000313" key="7">
    <source>
        <dbReference type="Proteomes" id="UP000036873"/>
    </source>
</evidence>
<sequence>MEIKKLSLGQMGTNCYVLWDEDSLEAAVIDPGFEDNRILDIIEKNKLKVKYILLTHGHFDHLGGVNQVKSATGAKVLIHENDADCLMNPRRNLSVIAGMNLELDPADGFLSENDVISIGKLKLKVIHTPGHSKGGVCFLVEDTLIAGDTLFNTSIGRTDFADGDLAELLGNIATKLFVLDDGVKVLPGHGENTTIGYEKKNNPFLQGRS</sequence>
<comment type="caution">
    <text evidence="6">The sequence shown here is derived from an EMBL/GenBank/DDBJ whole genome shotgun (WGS) entry which is preliminary data.</text>
</comment>
<evidence type="ECO:0000313" key="6">
    <source>
        <dbReference type="EMBL" id="KNZ42169.1"/>
    </source>
</evidence>
<proteinExistence type="predicted"/>
<evidence type="ECO:0000256" key="1">
    <source>
        <dbReference type="ARBA" id="ARBA00001947"/>
    </source>
</evidence>